<feature type="region of interest" description="Disordered" evidence="1">
    <location>
        <begin position="52"/>
        <end position="100"/>
    </location>
</feature>
<proteinExistence type="predicted"/>
<dbReference type="AlphaFoldDB" id="C1DPT6"/>
<organism evidence="2 3">
    <name type="scientific">Azotobacter vinelandii (strain DJ / ATCC BAA-1303)</name>
    <dbReference type="NCBI Taxonomy" id="322710"/>
    <lineage>
        <taxon>Bacteria</taxon>
        <taxon>Pseudomonadati</taxon>
        <taxon>Pseudomonadota</taxon>
        <taxon>Gammaproteobacteria</taxon>
        <taxon>Pseudomonadales</taxon>
        <taxon>Pseudomonadaceae</taxon>
        <taxon>Azotobacter</taxon>
    </lineage>
</organism>
<dbReference type="EnsemblBacteria" id="ACO79507">
    <property type="protein sequence ID" value="ACO79507"/>
    <property type="gene ID" value="Avin_33570"/>
</dbReference>
<evidence type="ECO:0000256" key="1">
    <source>
        <dbReference type="SAM" id="MobiDB-lite"/>
    </source>
</evidence>
<sequence>MPVEKRPHRRQADTDATLPFEGRGEFGQRQVGGLLEQAEQVVRMGIEPQAPGLALSAGDEFPAFPEAPYPDDRRRRADVESLGGPPSRQPAHGRLDDAPAKVRTVCPSHSGLLVRAGEENRNDQEEQPLYVEFVFSKNALGLRSVHLAKKK</sequence>
<evidence type="ECO:0000313" key="3">
    <source>
        <dbReference type="Proteomes" id="UP000002424"/>
    </source>
</evidence>
<accession>C1DPT6</accession>
<protein>
    <submittedName>
        <fullName evidence="2">Uncharacterized protein</fullName>
    </submittedName>
</protein>
<gene>
    <name evidence="2" type="ordered locus">Avin_33570</name>
</gene>
<dbReference type="KEGG" id="avn:Avin_33570"/>
<dbReference type="Proteomes" id="UP000002424">
    <property type="component" value="Chromosome"/>
</dbReference>
<evidence type="ECO:0000313" key="2">
    <source>
        <dbReference type="EMBL" id="ACO79507.1"/>
    </source>
</evidence>
<dbReference type="HOGENOM" id="CLU_1821451_0_0_6"/>
<reference evidence="2 3" key="1">
    <citation type="journal article" date="2009" name="J. Bacteriol.">
        <title>Genome sequence of Azotobacter vinelandii, an obligate aerobe specialized to support diverse anaerobic metabolic processes.</title>
        <authorList>
            <person name="Setubal J.C."/>
            <person name="dos Santos P."/>
            <person name="Goldman B.S."/>
            <person name="Ertesvag H."/>
            <person name="Espin G."/>
            <person name="Rubio L.M."/>
            <person name="Valla S."/>
            <person name="Almeida N.F."/>
            <person name="Balasubramanian D."/>
            <person name="Cromes L."/>
            <person name="Curatti L."/>
            <person name="Du Z."/>
            <person name="Godsy E."/>
            <person name="Goodner B."/>
            <person name="Hellner-Burris K."/>
            <person name="Hernandez J.A."/>
            <person name="Houmiel K."/>
            <person name="Imperial J."/>
            <person name="Kennedy C."/>
            <person name="Larson T.J."/>
            <person name="Latreille P."/>
            <person name="Ligon L.S."/>
            <person name="Lu J."/>
            <person name="Maerk M."/>
            <person name="Miller N.M."/>
            <person name="Norton S."/>
            <person name="O'Carroll I.P."/>
            <person name="Paulsen I."/>
            <person name="Raulfs E.C."/>
            <person name="Roemer R."/>
            <person name="Rosser J."/>
            <person name="Segura D."/>
            <person name="Slater S."/>
            <person name="Stricklin S.L."/>
            <person name="Studholme D.J."/>
            <person name="Sun J."/>
            <person name="Viana C.J."/>
            <person name="Wallin E."/>
            <person name="Wang B."/>
            <person name="Wheeler C."/>
            <person name="Zhu H."/>
            <person name="Dean D.R."/>
            <person name="Dixon R."/>
            <person name="Wood D."/>
        </authorList>
    </citation>
    <scope>NUCLEOTIDE SEQUENCE [LARGE SCALE GENOMIC DNA]</scope>
    <source>
        <strain evidence="3">DJ / ATCC BAA-1303</strain>
    </source>
</reference>
<feature type="region of interest" description="Disordered" evidence="1">
    <location>
        <begin position="1"/>
        <end position="32"/>
    </location>
</feature>
<dbReference type="EMBL" id="CP001157">
    <property type="protein sequence ID" value="ACO79507.1"/>
    <property type="molecule type" value="Genomic_DNA"/>
</dbReference>
<name>C1DPT6_AZOVD</name>
<feature type="compositionally biased region" description="Basic and acidic residues" evidence="1">
    <location>
        <begin position="70"/>
        <end position="79"/>
    </location>
</feature>
<keyword evidence="3" id="KW-1185">Reference proteome</keyword>
<dbReference type="STRING" id="322710.Avin_33570"/>